<name>A0ABU3BHR4_9FLAO</name>
<protein>
    <submittedName>
        <fullName evidence="2">DUF4249 domain-containing protein</fullName>
    </submittedName>
</protein>
<evidence type="ECO:0000256" key="1">
    <source>
        <dbReference type="SAM" id="SignalP"/>
    </source>
</evidence>
<dbReference type="InterPro" id="IPR025345">
    <property type="entry name" value="DUF4249"/>
</dbReference>
<organism evidence="2 3">
    <name type="scientific">Croceitalea vernalis</name>
    <dbReference type="NCBI Taxonomy" id="3075599"/>
    <lineage>
        <taxon>Bacteria</taxon>
        <taxon>Pseudomonadati</taxon>
        <taxon>Bacteroidota</taxon>
        <taxon>Flavobacteriia</taxon>
        <taxon>Flavobacteriales</taxon>
        <taxon>Flavobacteriaceae</taxon>
        <taxon>Croceitalea</taxon>
    </lineage>
</organism>
<feature type="chain" id="PRO_5046629139" evidence="1">
    <location>
        <begin position="20"/>
        <end position="430"/>
    </location>
</feature>
<dbReference type="Pfam" id="PF14054">
    <property type="entry name" value="DUF4249"/>
    <property type="match status" value="1"/>
</dbReference>
<sequence>MKKKIKWLSLLCLSPVFFGCVEEFEPENITEVLEGALVVDARISDQNMQHTIFLTRTFPFEAAMPIQESGAQVNILDDLGNSINFSETAPGTYNTSSAITLQHNRAYTLEITTVDGVRYSSNAEAMPSRVEVAEVHAERRVNSSETEGIAILVDNQDNASQPNYFRYEYDETYKVVAPDFNPFTWDVIDYDFFCEDDDGWEVTVAPRGEDANICFANEKSNDIILATTANLTSNNLDDYEVRFLGTDNYAISHRYSILVKQYHHDINAASFFNSLNDFSSSESIFSNVQTGQLEGNINVENSDVAIVFGYFELSSYSEKRLFFNYEDFFPNEPLPPYIINCDFTSGPELYPEGFHATVIDGKVVIDGTSNSPLIDGILAGLLGYVGDNENYLEVDEAGEADGSPFLTKALGCVDCRVYGNNTPPDFWIEE</sequence>
<gene>
    <name evidence="2" type="ORF">RM520_08715</name>
</gene>
<keyword evidence="3" id="KW-1185">Reference proteome</keyword>
<dbReference type="EMBL" id="JAVRHU010000002">
    <property type="protein sequence ID" value="MDT0621707.1"/>
    <property type="molecule type" value="Genomic_DNA"/>
</dbReference>
<evidence type="ECO:0000313" key="2">
    <source>
        <dbReference type="EMBL" id="MDT0621707.1"/>
    </source>
</evidence>
<proteinExistence type="predicted"/>
<reference evidence="2 3" key="1">
    <citation type="submission" date="2023-09" db="EMBL/GenBank/DDBJ databases">
        <authorList>
            <person name="Rey-Velasco X."/>
        </authorList>
    </citation>
    <scope>NUCLEOTIDE SEQUENCE [LARGE SCALE GENOMIC DNA]</scope>
    <source>
        <strain evidence="2 3">P007</strain>
    </source>
</reference>
<dbReference type="Proteomes" id="UP001250662">
    <property type="component" value="Unassembled WGS sequence"/>
</dbReference>
<feature type="signal peptide" evidence="1">
    <location>
        <begin position="1"/>
        <end position="19"/>
    </location>
</feature>
<comment type="caution">
    <text evidence="2">The sequence shown here is derived from an EMBL/GenBank/DDBJ whole genome shotgun (WGS) entry which is preliminary data.</text>
</comment>
<dbReference type="RefSeq" id="WP_311387740.1">
    <property type="nucleotide sequence ID" value="NZ_JAVRHU010000002.1"/>
</dbReference>
<evidence type="ECO:0000313" key="3">
    <source>
        <dbReference type="Proteomes" id="UP001250662"/>
    </source>
</evidence>
<keyword evidence="1" id="KW-0732">Signal</keyword>
<accession>A0ABU3BHR4</accession>
<dbReference type="PROSITE" id="PS51257">
    <property type="entry name" value="PROKAR_LIPOPROTEIN"/>
    <property type="match status" value="1"/>
</dbReference>